<accession>A0ABS1UJP4</accession>
<gene>
    <name evidence="1" type="ORF">JMF97_10330</name>
</gene>
<organism evidence="1 2">
    <name type="scientific">Micromonospora fiedleri</name>
    <dbReference type="NCBI Taxonomy" id="1157498"/>
    <lineage>
        <taxon>Bacteria</taxon>
        <taxon>Bacillati</taxon>
        <taxon>Actinomycetota</taxon>
        <taxon>Actinomycetes</taxon>
        <taxon>Micromonosporales</taxon>
        <taxon>Micromonosporaceae</taxon>
        <taxon>Micromonospora</taxon>
    </lineage>
</organism>
<proteinExistence type="predicted"/>
<dbReference type="Gene3D" id="3.40.50.1820">
    <property type="entry name" value="alpha/beta hydrolase"/>
    <property type="match status" value="1"/>
</dbReference>
<dbReference type="InterPro" id="IPR029058">
    <property type="entry name" value="AB_hydrolase_fold"/>
</dbReference>
<dbReference type="RefSeq" id="WP_203221342.1">
    <property type="nucleotide sequence ID" value="NZ_JAETXL010000003.1"/>
</dbReference>
<keyword evidence="2" id="KW-1185">Reference proteome</keyword>
<dbReference type="EMBL" id="JAETXL010000003">
    <property type="protein sequence ID" value="MBL6276560.1"/>
    <property type="molecule type" value="Genomic_DNA"/>
</dbReference>
<evidence type="ECO:0000313" key="2">
    <source>
        <dbReference type="Proteomes" id="UP000661193"/>
    </source>
</evidence>
<reference evidence="1 2" key="1">
    <citation type="submission" date="2021-01" db="EMBL/GenBank/DDBJ databases">
        <title>Genome sequencing of Micromonospora fiedleri MG-37.</title>
        <authorList>
            <person name="Moreland P.E.J."/>
            <person name="Stach J.E.M."/>
        </authorList>
    </citation>
    <scope>NUCLEOTIDE SEQUENCE [LARGE SCALE GENOMIC DNA]</scope>
    <source>
        <strain evidence="1 2">MG-37</strain>
    </source>
</reference>
<sequence>MPELTDIVLGDLRLSLRVWGAADAVRPPVVLLPATGRTARDWGVIAAGLAAEQTVYAVDLRGHGDSAIRIHAGATSSPGSPHLPC</sequence>
<dbReference type="SUPFAM" id="SSF53474">
    <property type="entry name" value="alpha/beta-Hydrolases"/>
    <property type="match status" value="1"/>
</dbReference>
<comment type="caution">
    <text evidence="1">The sequence shown here is derived from an EMBL/GenBank/DDBJ whole genome shotgun (WGS) entry which is preliminary data.</text>
</comment>
<dbReference type="Proteomes" id="UP000661193">
    <property type="component" value="Unassembled WGS sequence"/>
</dbReference>
<name>A0ABS1UJP4_9ACTN</name>
<protein>
    <submittedName>
        <fullName evidence="1">Uncharacterized protein</fullName>
    </submittedName>
</protein>
<evidence type="ECO:0000313" key="1">
    <source>
        <dbReference type="EMBL" id="MBL6276560.1"/>
    </source>
</evidence>